<reference evidence="4" key="1">
    <citation type="submission" date="2019-06" db="EMBL/GenBank/DDBJ databases">
        <authorList>
            <person name="Broberg M."/>
        </authorList>
    </citation>
    <scope>NUCLEOTIDE SEQUENCE [LARGE SCALE GENOMIC DNA]</scope>
</reference>
<dbReference type="PANTHER" id="PTHR40628:SF1">
    <property type="entry name" value="CHROMO DOMAIN-CONTAINING PROTEIN"/>
    <property type="match status" value="1"/>
</dbReference>
<evidence type="ECO:0000259" key="2">
    <source>
        <dbReference type="Pfam" id="PF22936"/>
    </source>
</evidence>
<protein>
    <recommendedName>
        <fullName evidence="2">Retrovirus-related Pol polyprotein from transposon TNT 1-94-like beta-barrel domain-containing protein</fullName>
    </recommendedName>
</protein>
<dbReference type="Pfam" id="PF22936">
    <property type="entry name" value="Pol_BBD"/>
    <property type="match status" value="1"/>
</dbReference>
<dbReference type="OrthoDB" id="4232400at2759"/>
<dbReference type="InterPro" id="IPR054722">
    <property type="entry name" value="PolX-like_BBD"/>
</dbReference>
<dbReference type="PANTHER" id="PTHR40628">
    <property type="entry name" value="CHROMO DOMAIN-CONTAINING PROTEIN"/>
    <property type="match status" value="1"/>
</dbReference>
<feature type="region of interest" description="Disordered" evidence="1">
    <location>
        <begin position="209"/>
        <end position="237"/>
    </location>
</feature>
<sequence>MAAPKCEEDPLPCPSWIVSNGTNIHIAKDRSWFADDYTPVESLVEIRFGGRLPVIGMGTVNLPIKVAANKTGPTSHGTLRLENVLHVPSVLCNIVGAPVFDSYDFSHRDRAFTDPTGRQVAYCKPDTKLLEIRLSGPPIGPKVGPSPFDPSPLIVHVIGAFWPESEQTRVFTEIRRKNDIKSTLSVFSGENEDSEQALSMLRNLVLEKLPTSEDDDEDDEDEEEGDPFMGGDESHPDAQYVDHLFTEKQLRWMKGVYGSSVYFMLSFGLKPYKEEDCEKAQAIAKALAKAFTMDDSDDSDANLTDSEHSYQEPMFETKYEPMLETNYLFSPRQVQWLQRKYGSTQNFLLIQKLDPALGSDCDDARIIAKALMAEAGIASDDSDASWLDEYESQINATDRLFSPLELRYVRCWYISSRNYMAIFGYDVTIEADCKMAQAAVQNTMKGEDEMDGE</sequence>
<proteinExistence type="predicted"/>
<feature type="domain" description="Retrovirus-related Pol polyprotein from transposon TNT 1-94-like beta-barrel" evidence="2">
    <location>
        <begin position="16"/>
        <end position="96"/>
    </location>
</feature>
<gene>
    <name evidence="3" type="ORF">CSOL1703_00010051</name>
</gene>
<accession>A0A9N9W9D3</accession>
<reference evidence="3 4" key="2">
    <citation type="submission" date="2021-10" db="EMBL/GenBank/DDBJ databases">
        <authorList>
            <person name="Piombo E."/>
        </authorList>
    </citation>
    <scope>NUCLEOTIDE SEQUENCE [LARGE SCALE GENOMIC DNA]</scope>
</reference>
<dbReference type="EMBL" id="CABFOC020000005">
    <property type="protein sequence ID" value="CAH0044311.1"/>
    <property type="molecule type" value="Genomic_DNA"/>
</dbReference>
<evidence type="ECO:0000313" key="3">
    <source>
        <dbReference type="EMBL" id="CAH0044311.1"/>
    </source>
</evidence>
<dbReference type="Proteomes" id="UP000775872">
    <property type="component" value="Unassembled WGS sequence"/>
</dbReference>
<organism evidence="3 4">
    <name type="scientific">Clonostachys solani</name>
    <dbReference type="NCBI Taxonomy" id="160281"/>
    <lineage>
        <taxon>Eukaryota</taxon>
        <taxon>Fungi</taxon>
        <taxon>Dikarya</taxon>
        <taxon>Ascomycota</taxon>
        <taxon>Pezizomycotina</taxon>
        <taxon>Sordariomycetes</taxon>
        <taxon>Hypocreomycetidae</taxon>
        <taxon>Hypocreales</taxon>
        <taxon>Bionectriaceae</taxon>
        <taxon>Clonostachys</taxon>
    </lineage>
</organism>
<evidence type="ECO:0000313" key="4">
    <source>
        <dbReference type="Proteomes" id="UP000775872"/>
    </source>
</evidence>
<keyword evidence="4" id="KW-1185">Reference proteome</keyword>
<feature type="compositionally biased region" description="Acidic residues" evidence="1">
    <location>
        <begin position="212"/>
        <end position="226"/>
    </location>
</feature>
<name>A0A9N9W9D3_9HYPO</name>
<comment type="caution">
    <text evidence="3">The sequence shown here is derived from an EMBL/GenBank/DDBJ whole genome shotgun (WGS) entry which is preliminary data.</text>
</comment>
<evidence type="ECO:0000256" key="1">
    <source>
        <dbReference type="SAM" id="MobiDB-lite"/>
    </source>
</evidence>
<dbReference type="AlphaFoldDB" id="A0A9N9W9D3"/>